<name>A0AAD5XAR1_9FUNG</name>
<proteinExistence type="predicted"/>
<accession>A0AAD5XAR1</accession>
<feature type="compositionally biased region" description="Polar residues" evidence="1">
    <location>
        <begin position="154"/>
        <end position="164"/>
    </location>
</feature>
<evidence type="ECO:0000313" key="3">
    <source>
        <dbReference type="Proteomes" id="UP001211907"/>
    </source>
</evidence>
<comment type="caution">
    <text evidence="2">The sequence shown here is derived from an EMBL/GenBank/DDBJ whole genome shotgun (WGS) entry which is preliminary data.</text>
</comment>
<protein>
    <submittedName>
        <fullName evidence="2">Uncharacterized protein</fullName>
    </submittedName>
</protein>
<sequence>GNAKDEEDQTIDSEIRKNNQTHHSSRNGASNARAASGSYHRESSSNAWTKGKFLESKNSTENGSNNGETSRPNYQSSRESNHKYQQRPAEYSQSSHRQWNTMQYSGANQHLPAQNSKPVPVKHSLPPKPKLNQLLAPSVPQFENPPKMPFNYTPFPQTVSQQSNAARPPSFAPSPLFASPPSFNPFPTLLSTSQKPIPYHFTPGFPPPRPINTLQHPQPLQQPPQTPEQLLAIMQQQQLELQRQHERQLQLAKQMLQQGNVGGAEGFNSAVFMAAFGSAVRPPADSNATSDSSSMFPQFDFMQEPSNK</sequence>
<feature type="compositionally biased region" description="Polar residues" evidence="1">
    <location>
        <begin position="56"/>
        <end position="78"/>
    </location>
</feature>
<reference evidence="2" key="1">
    <citation type="submission" date="2020-05" db="EMBL/GenBank/DDBJ databases">
        <title>Phylogenomic resolution of chytrid fungi.</title>
        <authorList>
            <person name="Stajich J.E."/>
            <person name="Amses K."/>
            <person name="Simmons R."/>
            <person name="Seto K."/>
            <person name="Myers J."/>
            <person name="Bonds A."/>
            <person name="Quandt C.A."/>
            <person name="Barry K."/>
            <person name="Liu P."/>
            <person name="Grigoriev I."/>
            <person name="Longcore J.E."/>
            <person name="James T.Y."/>
        </authorList>
    </citation>
    <scope>NUCLEOTIDE SEQUENCE</scope>
    <source>
        <strain evidence="2">JEL0513</strain>
    </source>
</reference>
<feature type="non-terminal residue" evidence="2">
    <location>
        <position position="1"/>
    </location>
</feature>
<feature type="region of interest" description="Disordered" evidence="1">
    <location>
        <begin position="199"/>
        <end position="225"/>
    </location>
</feature>
<feature type="compositionally biased region" description="Polar residues" evidence="1">
    <location>
        <begin position="286"/>
        <end position="296"/>
    </location>
</feature>
<gene>
    <name evidence="2" type="ORF">HK100_007547</name>
</gene>
<evidence type="ECO:0000313" key="2">
    <source>
        <dbReference type="EMBL" id="KAJ3090122.1"/>
    </source>
</evidence>
<keyword evidence="3" id="KW-1185">Reference proteome</keyword>
<dbReference type="Proteomes" id="UP001211907">
    <property type="component" value="Unassembled WGS sequence"/>
</dbReference>
<evidence type="ECO:0000256" key="1">
    <source>
        <dbReference type="SAM" id="MobiDB-lite"/>
    </source>
</evidence>
<organism evidence="2 3">
    <name type="scientific">Physocladia obscura</name>
    <dbReference type="NCBI Taxonomy" id="109957"/>
    <lineage>
        <taxon>Eukaryota</taxon>
        <taxon>Fungi</taxon>
        <taxon>Fungi incertae sedis</taxon>
        <taxon>Chytridiomycota</taxon>
        <taxon>Chytridiomycota incertae sedis</taxon>
        <taxon>Chytridiomycetes</taxon>
        <taxon>Chytridiales</taxon>
        <taxon>Chytriomycetaceae</taxon>
        <taxon>Physocladia</taxon>
    </lineage>
</organism>
<feature type="region of interest" description="Disordered" evidence="1">
    <location>
        <begin position="280"/>
        <end position="308"/>
    </location>
</feature>
<feature type="compositionally biased region" description="Polar residues" evidence="1">
    <location>
        <begin position="91"/>
        <end position="117"/>
    </location>
</feature>
<feature type="compositionally biased region" description="Acidic residues" evidence="1">
    <location>
        <begin position="1"/>
        <end position="11"/>
    </location>
</feature>
<feature type="compositionally biased region" description="Low complexity" evidence="1">
    <location>
        <begin position="165"/>
        <end position="176"/>
    </location>
</feature>
<dbReference type="EMBL" id="JADGJH010003564">
    <property type="protein sequence ID" value="KAJ3090122.1"/>
    <property type="molecule type" value="Genomic_DNA"/>
</dbReference>
<feature type="region of interest" description="Disordered" evidence="1">
    <location>
        <begin position="1"/>
        <end position="176"/>
    </location>
</feature>
<feature type="compositionally biased region" description="Low complexity" evidence="1">
    <location>
        <begin position="26"/>
        <end position="38"/>
    </location>
</feature>
<dbReference type="AlphaFoldDB" id="A0AAD5XAR1"/>